<dbReference type="InterPro" id="IPR012334">
    <property type="entry name" value="Pectin_lyas_fold"/>
</dbReference>
<dbReference type="SUPFAM" id="SSF51126">
    <property type="entry name" value="Pectin lyase-like"/>
    <property type="match status" value="1"/>
</dbReference>
<dbReference type="SUPFAM" id="SSF49785">
    <property type="entry name" value="Galactose-binding domain-like"/>
    <property type="match status" value="1"/>
</dbReference>
<gene>
    <name evidence="3" type="ORF">PQO03_01115</name>
</gene>
<dbReference type="InterPro" id="IPR011050">
    <property type="entry name" value="Pectin_lyase_fold/virulence"/>
</dbReference>
<name>A0ABY7VUR3_9BACT</name>
<dbReference type="InterPro" id="IPR039448">
    <property type="entry name" value="Beta_helix"/>
</dbReference>
<dbReference type="SMART" id="SM00710">
    <property type="entry name" value="PbH1"/>
    <property type="match status" value="8"/>
</dbReference>
<feature type="signal peptide" evidence="1">
    <location>
        <begin position="1"/>
        <end position="19"/>
    </location>
</feature>
<sequence length="886" mass="99984">MKLIKSLVASTLLACAAHAADFYISPQGGDNNKGTLESPFQSLEKARDAVRELNKKGQEESHNIFLRGGTYQRSETFVLGLEDSAAPGFTHTYQAYKNESPILSAGKPVNDWKKLNDYPAGTLEVAKGHLWVADIPVGIEDFKVLFDGNFRLERARSRGFQGPQQNFKKFATRNVALKEDRPLLRRLEFPGTEIKNWDNLGDVEAFFCGVPWTQNISSIEKVEGQVAWLKYEGNTPPSTTPKPYNPTRIENIIDVLDTPGEWCVNTKTRKIYYWPKSGAPSQEIVAPALKEIIKIEGKINYEEATDEPVKNIHLKGLTFTHGDRYSWWDDHKGWGIQHDWDKFDNANAMLRFRGAEDCSVSESRFTNSGNSAIRLDLHAQNITVKNNLIDYVGHMGILLCGYGPGTKDVNKNNIIENNLIDHCGEVIWHGHAIFVWQSGSNKIRHNHIRNVPRKAIGLCGIRGAIFDEGPEVDWDEASKTMRWKEIKEKEFKGNKIQDMTLPYLHSRNNLVENNYVYRARTKIGDGAALNVSGAGTGNIIRRNMLYMCLGNGLRCDDWQRGTTYSENLVLSGGMVHKGNNDVINNMFINTNIRFSLYPGQQLNAGSEVKNNLFYHTRENIAPYTGRSSNTIKTPESCDLQNNSYFATQGLDKIEAHVKLWKVKNQEKGSVIADPIFAKPLDFNREIKATDLKLSDDSPAYKAGFKAIDLEAIGLQDGFPAHWLEEVFPSKRGVLVSKGSEISYSSIRSKDIDLERIVNSDEEPSVPTIFESKPEASPWFQIKLKKAEMINGLHLIANAKDRQNAMRGLTVWTSLDGKKWQEIWQADPYHIAMAREWHINPKLIQKAQFVKIGLKEQASLQMSAKDDRIKSMRAPALSLKQVKVFAL</sequence>
<evidence type="ECO:0000256" key="1">
    <source>
        <dbReference type="SAM" id="SignalP"/>
    </source>
</evidence>
<keyword evidence="1" id="KW-0732">Signal</keyword>
<dbReference type="InterPro" id="IPR006626">
    <property type="entry name" value="PbH1"/>
</dbReference>
<evidence type="ECO:0000313" key="4">
    <source>
        <dbReference type="Proteomes" id="UP001214250"/>
    </source>
</evidence>
<accession>A0ABY7VUR3</accession>
<evidence type="ECO:0000259" key="2">
    <source>
        <dbReference type="Pfam" id="PF13229"/>
    </source>
</evidence>
<dbReference type="Gene3D" id="2.60.120.260">
    <property type="entry name" value="Galactose-binding domain-like"/>
    <property type="match status" value="1"/>
</dbReference>
<dbReference type="PANTHER" id="PTHR36453:SF1">
    <property type="entry name" value="RIGHT HANDED BETA HELIX DOMAIN-CONTAINING PROTEIN"/>
    <property type="match status" value="1"/>
</dbReference>
<protein>
    <submittedName>
        <fullName evidence="3">Right-handed parallel beta-helix repeat-containing protein</fullName>
    </submittedName>
</protein>
<keyword evidence="4" id="KW-1185">Reference proteome</keyword>
<feature type="chain" id="PRO_5046055090" evidence="1">
    <location>
        <begin position="20"/>
        <end position="886"/>
    </location>
</feature>
<organism evidence="3 4">
    <name type="scientific">Lentisphaera profundi</name>
    <dbReference type="NCBI Taxonomy" id="1658616"/>
    <lineage>
        <taxon>Bacteria</taxon>
        <taxon>Pseudomonadati</taxon>
        <taxon>Lentisphaerota</taxon>
        <taxon>Lentisphaeria</taxon>
        <taxon>Lentisphaerales</taxon>
        <taxon>Lentisphaeraceae</taxon>
        <taxon>Lentisphaera</taxon>
    </lineage>
</organism>
<proteinExistence type="predicted"/>
<dbReference type="PANTHER" id="PTHR36453">
    <property type="entry name" value="SECRETED PROTEIN-RELATED"/>
    <property type="match status" value="1"/>
</dbReference>
<dbReference type="Pfam" id="PF13229">
    <property type="entry name" value="Beta_helix"/>
    <property type="match status" value="1"/>
</dbReference>
<dbReference type="Gene3D" id="2.160.20.10">
    <property type="entry name" value="Single-stranded right-handed beta-helix, Pectin lyase-like"/>
    <property type="match status" value="2"/>
</dbReference>
<dbReference type="RefSeq" id="WP_274150631.1">
    <property type="nucleotide sequence ID" value="NZ_CP117811.1"/>
</dbReference>
<dbReference type="InterPro" id="IPR008979">
    <property type="entry name" value="Galactose-bd-like_sf"/>
</dbReference>
<dbReference type="EMBL" id="CP117811">
    <property type="protein sequence ID" value="WDE96566.1"/>
    <property type="molecule type" value="Genomic_DNA"/>
</dbReference>
<reference evidence="3 4" key="1">
    <citation type="submission" date="2023-02" db="EMBL/GenBank/DDBJ databases">
        <title>Genome sequence of Lentisphaera profundi SAORIC-696.</title>
        <authorList>
            <person name="Kim e."/>
            <person name="Cho J.-C."/>
            <person name="Choi A."/>
            <person name="Kang I."/>
        </authorList>
    </citation>
    <scope>NUCLEOTIDE SEQUENCE [LARGE SCALE GENOMIC DNA]</scope>
    <source>
        <strain evidence="3 4">SAORIC-696</strain>
    </source>
</reference>
<feature type="domain" description="Right handed beta helix" evidence="2">
    <location>
        <begin position="346"/>
        <end position="456"/>
    </location>
</feature>
<dbReference type="Proteomes" id="UP001214250">
    <property type="component" value="Chromosome 1"/>
</dbReference>
<evidence type="ECO:0000313" key="3">
    <source>
        <dbReference type="EMBL" id="WDE96566.1"/>
    </source>
</evidence>